<dbReference type="EMBL" id="CP003364">
    <property type="protein sequence ID" value="AGA26318.1"/>
    <property type="molecule type" value="Genomic_DNA"/>
</dbReference>
<evidence type="ECO:0000259" key="7">
    <source>
        <dbReference type="Pfam" id="PF07669"/>
    </source>
</evidence>
<feature type="domain" description="DUF7008" evidence="8">
    <location>
        <begin position="844"/>
        <end position="1202"/>
    </location>
</feature>
<dbReference type="SUPFAM" id="SSF53335">
    <property type="entry name" value="S-adenosyl-L-methionine-dependent methyltransferases"/>
    <property type="match status" value="1"/>
</dbReference>
<reference evidence="9 10" key="1">
    <citation type="submission" date="2012-02" db="EMBL/GenBank/DDBJ databases">
        <title>Complete sequence of chromosome of Singulisphaera acidiphila DSM 18658.</title>
        <authorList>
            <consortium name="US DOE Joint Genome Institute (JGI-PGF)"/>
            <person name="Lucas S."/>
            <person name="Copeland A."/>
            <person name="Lapidus A."/>
            <person name="Glavina del Rio T."/>
            <person name="Dalin E."/>
            <person name="Tice H."/>
            <person name="Bruce D."/>
            <person name="Goodwin L."/>
            <person name="Pitluck S."/>
            <person name="Peters L."/>
            <person name="Ovchinnikova G."/>
            <person name="Chertkov O."/>
            <person name="Kyrpides N."/>
            <person name="Mavromatis K."/>
            <person name="Ivanova N."/>
            <person name="Brettin T."/>
            <person name="Detter J.C."/>
            <person name="Han C."/>
            <person name="Larimer F."/>
            <person name="Land M."/>
            <person name="Hauser L."/>
            <person name="Markowitz V."/>
            <person name="Cheng J.-F."/>
            <person name="Hugenholtz P."/>
            <person name="Woyke T."/>
            <person name="Wu D."/>
            <person name="Tindall B."/>
            <person name="Pomrenke H."/>
            <person name="Brambilla E."/>
            <person name="Klenk H.-P."/>
            <person name="Eisen J.A."/>
        </authorList>
    </citation>
    <scope>NUCLEOTIDE SEQUENCE [LARGE SCALE GENOMIC DNA]</scope>
    <source>
        <strain evidence="10">ATCC BAA-1392 / DSM 18658 / VKM B-2454 / MOB10</strain>
    </source>
</reference>
<comment type="catalytic activity">
    <reaction evidence="5">
        <text>a 2'-deoxyadenosine in DNA + S-adenosyl-L-methionine = an N(6)-methyl-2'-deoxyadenosine in DNA + S-adenosyl-L-homocysteine + H(+)</text>
        <dbReference type="Rhea" id="RHEA:15197"/>
        <dbReference type="Rhea" id="RHEA-COMP:12418"/>
        <dbReference type="Rhea" id="RHEA-COMP:12419"/>
        <dbReference type="ChEBI" id="CHEBI:15378"/>
        <dbReference type="ChEBI" id="CHEBI:57856"/>
        <dbReference type="ChEBI" id="CHEBI:59789"/>
        <dbReference type="ChEBI" id="CHEBI:90615"/>
        <dbReference type="ChEBI" id="CHEBI:90616"/>
        <dbReference type="EC" id="2.1.1.72"/>
    </reaction>
</comment>
<keyword evidence="10" id="KW-1185">Reference proteome</keyword>
<evidence type="ECO:0000259" key="8">
    <source>
        <dbReference type="Pfam" id="PF22654"/>
    </source>
</evidence>
<sequence>MVYIKTLLPELRGVVKDLAEDLLVRSMTDAESDAGLREAHRKIKESGRTAQSFEEWRDDYLDQVAVAWVLACVFVRFMEDNDLINERWIAGEGEHGKMAEGEHELFFRSHPHDTDREYLHHVFVEVRKIPAAAELFAEGKTPLWALAPSGDAAKRLLEFFQEVDAEVGGLKRSFATEKWDTQPIVDVYEKLSPQARFLGDLYQDLSEHARKKFALLQTPVFVEEFILDRTLTFALDEFGLDGLRMIDPACGSGHFLLGAFDRLFHEWMKPEHGVNNKVVAAQNALDGVWGVDINPFAVAITRFRLLVAVVNACGIKKLNQQNYSWKLHLATGDSLLWGSKPSFNGERVPIKRQGNFFEEVDRIYAIEELAALDEVLGQGYHVVVGNPPYITVKDKAQSEKYRELYSACHRQYSLGVPFTQRFWELAIRKGERINQDSETVSSGPGYVGMITANSFMKREFGKKLIEEFFPRVDLTHVLDTSGAHIPGHGTPTVILYGRSRKPVSDTVRAVLGIKGEPTTPDDPSQGLVWHSILSQIDRAGAEDEFTSTTEVPRKTFASHPWSIGGGGAADLKEILELSGSILADAVDLIGLMFMTRADDIYFADRASLIRAGVNVTNIASDVEGDAIRDWTISTIESVLYPYDDQLRPVREQSDSGVIKFLWPCRVTLWTRREPNGDHRQIGLTWYEWSRFQKERLRTPRTIAFSKIATHNHFVLDRERQLFNCSAPIIKLPADATEDDHLALLGLLNSSTACFWMKQVMSGKHKGDGGEAHADPAYQRFEFTGTQLLNFPIPEQRPLDLSRLFDGLGQKYNVSLPNAIVQRGIPTQAGLEEGRATAACVRGRMIALQEELDWECYRLYDLLSDDLRYIGNDLPEIRLGERAFEIIMARRMAEGKLQTTWFVRHGSTPITEIPAHWPTAYRTLVERRIRVIDTIKEIELIERPEYKRRWNTEPWEEQERRALKGWLLDRLESPRYWPNVELQSTAQLADRASGDPEFLPVAALYRGRPDFDVTALVAELVEAEAVSFLPVLRYKPSGLRKREVWERTWALQRKQDAGGDVGDIPVPPKYTTPDFLKNDYWRLRGKLDVPKERWISYPHLQTESDPSLVVGWAGWDHLQQATSLVAYYDARKREGWDNMRLSPLLAGLDQLLPWIHQWHPEIDPEFGDTAGQSYQTLLENDSHELGLTLDDIRNWQPPEKARKAHSPRKKKSLAEDAE</sequence>
<keyword evidence="9" id="KW-0255">Endonuclease</keyword>
<keyword evidence="9" id="KW-0540">Nuclease</keyword>
<keyword evidence="2" id="KW-0489">Methyltransferase</keyword>
<accession>L0DBV6</accession>
<dbReference type="PANTHER" id="PTHR33841">
    <property type="entry name" value="DNA METHYLTRANSFERASE YEEA-RELATED"/>
    <property type="match status" value="1"/>
</dbReference>
<dbReference type="InterPro" id="IPR002052">
    <property type="entry name" value="DNA_methylase_N6_adenine_CS"/>
</dbReference>
<dbReference type="InterPro" id="IPR029063">
    <property type="entry name" value="SAM-dependent_MTases_sf"/>
</dbReference>
<dbReference type="RefSeq" id="WP_015245485.1">
    <property type="nucleotide sequence ID" value="NC_019892.1"/>
</dbReference>
<dbReference type="EC" id="2.1.1.72" evidence="1"/>
<dbReference type="AlphaFoldDB" id="L0DBV6"/>
<evidence type="ECO:0000313" key="10">
    <source>
        <dbReference type="Proteomes" id="UP000010798"/>
    </source>
</evidence>
<dbReference type="PROSITE" id="PS00092">
    <property type="entry name" value="N6_MTASE"/>
    <property type="match status" value="1"/>
</dbReference>
<dbReference type="InterPro" id="IPR011639">
    <property type="entry name" value="MethylTrfase_TaqI-like_dom"/>
</dbReference>
<dbReference type="InterPro" id="IPR054277">
    <property type="entry name" value="DUF7008"/>
</dbReference>
<evidence type="ECO:0000256" key="1">
    <source>
        <dbReference type="ARBA" id="ARBA00011900"/>
    </source>
</evidence>
<dbReference type="eggNOG" id="COG1002">
    <property type="taxonomic scope" value="Bacteria"/>
</dbReference>
<dbReference type="KEGG" id="saci:Sinac_1958"/>
<keyword evidence="3" id="KW-0808">Transferase</keyword>
<organism evidence="9 10">
    <name type="scientific">Singulisphaera acidiphila (strain ATCC BAA-1392 / DSM 18658 / VKM B-2454 / MOB10)</name>
    <dbReference type="NCBI Taxonomy" id="886293"/>
    <lineage>
        <taxon>Bacteria</taxon>
        <taxon>Pseudomonadati</taxon>
        <taxon>Planctomycetota</taxon>
        <taxon>Planctomycetia</taxon>
        <taxon>Isosphaerales</taxon>
        <taxon>Isosphaeraceae</taxon>
        <taxon>Singulisphaera</taxon>
    </lineage>
</organism>
<dbReference type="Pfam" id="PF22654">
    <property type="entry name" value="DUF7008"/>
    <property type="match status" value="1"/>
</dbReference>
<dbReference type="HOGENOM" id="CLU_269467_0_0_0"/>
<dbReference type="GO" id="GO:0003676">
    <property type="term" value="F:nucleic acid binding"/>
    <property type="evidence" value="ECO:0007669"/>
    <property type="project" value="InterPro"/>
</dbReference>
<gene>
    <name evidence="9" type="ordered locus">Sinac_1958</name>
</gene>
<dbReference type="GO" id="GO:0004519">
    <property type="term" value="F:endonuclease activity"/>
    <property type="evidence" value="ECO:0007669"/>
    <property type="project" value="UniProtKB-KW"/>
</dbReference>
<protein>
    <recommendedName>
        <fullName evidence="1">site-specific DNA-methyltransferase (adenine-specific)</fullName>
        <ecNumber evidence="1">2.1.1.72</ecNumber>
    </recommendedName>
</protein>
<dbReference type="NCBIfam" id="NF033451">
    <property type="entry name" value="BREX_2_MTaseX"/>
    <property type="match status" value="1"/>
</dbReference>
<evidence type="ECO:0000256" key="3">
    <source>
        <dbReference type="ARBA" id="ARBA00022679"/>
    </source>
</evidence>
<feature type="region of interest" description="Disordered" evidence="6">
    <location>
        <begin position="1190"/>
        <end position="1217"/>
    </location>
</feature>
<dbReference type="STRING" id="886293.Sinac_1958"/>
<dbReference type="GO" id="GO:0032259">
    <property type="term" value="P:methylation"/>
    <property type="evidence" value="ECO:0007669"/>
    <property type="project" value="UniProtKB-KW"/>
</dbReference>
<dbReference type="GO" id="GO:0009007">
    <property type="term" value="F:site-specific DNA-methyltransferase (adenine-specific) activity"/>
    <property type="evidence" value="ECO:0007669"/>
    <property type="project" value="UniProtKB-EC"/>
</dbReference>
<keyword evidence="4" id="KW-0949">S-adenosyl-L-methionine</keyword>
<dbReference type="OrthoDB" id="249114at2"/>
<evidence type="ECO:0000313" key="9">
    <source>
        <dbReference type="EMBL" id="AGA26318.1"/>
    </source>
</evidence>
<dbReference type="eggNOG" id="COG0827">
    <property type="taxonomic scope" value="Bacteria"/>
</dbReference>
<proteinExistence type="predicted"/>
<dbReference type="REBASE" id="50918">
    <property type="entry name" value="Sac18658ORFAP"/>
</dbReference>
<evidence type="ECO:0000256" key="4">
    <source>
        <dbReference type="ARBA" id="ARBA00022691"/>
    </source>
</evidence>
<dbReference type="PANTHER" id="PTHR33841:SF1">
    <property type="entry name" value="DNA METHYLTRANSFERASE A"/>
    <property type="match status" value="1"/>
</dbReference>
<feature type="compositionally biased region" description="Basic residues" evidence="6">
    <location>
        <begin position="1201"/>
        <end position="1210"/>
    </location>
</feature>
<dbReference type="Proteomes" id="UP000010798">
    <property type="component" value="Chromosome"/>
</dbReference>
<evidence type="ECO:0000256" key="2">
    <source>
        <dbReference type="ARBA" id="ARBA00022603"/>
    </source>
</evidence>
<name>L0DBV6_SINAD</name>
<dbReference type="Gene3D" id="3.40.50.150">
    <property type="entry name" value="Vaccinia Virus protein VP39"/>
    <property type="match status" value="1"/>
</dbReference>
<keyword evidence="9" id="KW-0378">Hydrolase</keyword>
<dbReference type="GO" id="GO:0006304">
    <property type="term" value="P:DNA modification"/>
    <property type="evidence" value="ECO:0007669"/>
    <property type="project" value="InterPro"/>
</dbReference>
<dbReference type="InterPro" id="IPR050953">
    <property type="entry name" value="N4_N6_ade-DNA_methylase"/>
</dbReference>
<dbReference type="PRINTS" id="PR00507">
    <property type="entry name" value="N12N6MTFRASE"/>
</dbReference>
<dbReference type="Pfam" id="PF07669">
    <property type="entry name" value="Eco57I"/>
    <property type="match status" value="1"/>
</dbReference>
<feature type="domain" description="Type II methyltransferase M.TaqI-like" evidence="7">
    <location>
        <begin position="288"/>
        <end position="466"/>
    </location>
</feature>
<evidence type="ECO:0000256" key="5">
    <source>
        <dbReference type="ARBA" id="ARBA00047942"/>
    </source>
</evidence>
<evidence type="ECO:0000256" key="6">
    <source>
        <dbReference type="SAM" id="MobiDB-lite"/>
    </source>
</evidence>